<dbReference type="EMBL" id="MEZX01000001">
    <property type="protein sequence ID" value="OGD65132.1"/>
    <property type="molecule type" value="Genomic_DNA"/>
</dbReference>
<accession>A0A1F5ECJ3</accession>
<evidence type="ECO:0000256" key="1">
    <source>
        <dbReference type="SAM" id="Phobius"/>
    </source>
</evidence>
<dbReference type="Proteomes" id="UP000177481">
    <property type="component" value="Unassembled WGS sequence"/>
</dbReference>
<reference evidence="2 3" key="1">
    <citation type="journal article" date="2016" name="Nat. Commun.">
        <title>Thousands of microbial genomes shed light on interconnected biogeochemical processes in an aquifer system.</title>
        <authorList>
            <person name="Anantharaman K."/>
            <person name="Brown C.T."/>
            <person name="Hug L.A."/>
            <person name="Sharon I."/>
            <person name="Castelle C.J."/>
            <person name="Probst A.J."/>
            <person name="Thomas B.C."/>
            <person name="Singh A."/>
            <person name="Wilkins M.J."/>
            <person name="Karaoz U."/>
            <person name="Brodie E.L."/>
            <person name="Williams K.H."/>
            <person name="Hubbard S.S."/>
            <person name="Banfield J.F."/>
        </authorList>
    </citation>
    <scope>NUCLEOTIDE SEQUENCE [LARGE SCALE GENOMIC DNA]</scope>
</reference>
<feature type="transmembrane region" description="Helical" evidence="1">
    <location>
        <begin position="49"/>
        <end position="74"/>
    </location>
</feature>
<keyword evidence="1" id="KW-1133">Transmembrane helix</keyword>
<organism evidence="2 3">
    <name type="scientific">Candidatus Berkelbacteria bacterium RIFCSPLOWO2_01_FULL_50_28</name>
    <dbReference type="NCBI Taxonomy" id="1797471"/>
    <lineage>
        <taxon>Bacteria</taxon>
        <taxon>Candidatus Berkelbacteria</taxon>
    </lineage>
</organism>
<evidence type="ECO:0000313" key="3">
    <source>
        <dbReference type="Proteomes" id="UP000177481"/>
    </source>
</evidence>
<keyword evidence="1" id="KW-0812">Transmembrane</keyword>
<comment type="caution">
    <text evidence="2">The sequence shown here is derived from an EMBL/GenBank/DDBJ whole genome shotgun (WGS) entry which is preliminary data.</text>
</comment>
<evidence type="ECO:0000313" key="2">
    <source>
        <dbReference type="EMBL" id="OGD65132.1"/>
    </source>
</evidence>
<dbReference type="AlphaFoldDB" id="A0A1F5ECJ3"/>
<proteinExistence type="predicted"/>
<name>A0A1F5ECJ3_9BACT</name>
<keyword evidence="1" id="KW-0472">Membrane</keyword>
<protein>
    <submittedName>
        <fullName evidence="2">Uncharacterized protein</fullName>
    </submittedName>
</protein>
<sequence>MAAPHNWRLAAILPLAASVIGLAMIKRGTVLERTGGTARIPNDDGGQLVGQGGGVAIAGLLLGLILLSAAALFIETAASLIRA</sequence>
<gene>
    <name evidence="2" type="ORF">A3A71_03565</name>
</gene>